<dbReference type="AlphaFoldDB" id="A0A0E9VD25"/>
<dbReference type="EMBL" id="GBXM01033459">
    <property type="protein sequence ID" value="JAH75118.1"/>
    <property type="molecule type" value="Transcribed_RNA"/>
</dbReference>
<name>A0A0E9VD25_ANGAN</name>
<organism evidence="1">
    <name type="scientific">Anguilla anguilla</name>
    <name type="common">European freshwater eel</name>
    <name type="synonym">Muraena anguilla</name>
    <dbReference type="NCBI Taxonomy" id="7936"/>
    <lineage>
        <taxon>Eukaryota</taxon>
        <taxon>Metazoa</taxon>
        <taxon>Chordata</taxon>
        <taxon>Craniata</taxon>
        <taxon>Vertebrata</taxon>
        <taxon>Euteleostomi</taxon>
        <taxon>Actinopterygii</taxon>
        <taxon>Neopterygii</taxon>
        <taxon>Teleostei</taxon>
        <taxon>Anguilliformes</taxon>
        <taxon>Anguillidae</taxon>
        <taxon>Anguilla</taxon>
    </lineage>
</organism>
<proteinExistence type="predicted"/>
<evidence type="ECO:0000313" key="1">
    <source>
        <dbReference type="EMBL" id="JAH75118.1"/>
    </source>
</evidence>
<sequence length="38" mass="4527">MVLLNIIKCIDFINKRYQKPCLVPVNIPQKNNYTSLYE</sequence>
<protein>
    <submittedName>
        <fullName evidence="1">Uncharacterized protein</fullName>
    </submittedName>
</protein>
<reference evidence="1" key="1">
    <citation type="submission" date="2014-11" db="EMBL/GenBank/DDBJ databases">
        <authorList>
            <person name="Amaro Gonzalez C."/>
        </authorList>
    </citation>
    <scope>NUCLEOTIDE SEQUENCE</scope>
</reference>
<accession>A0A0E9VD25</accession>
<reference evidence="1" key="2">
    <citation type="journal article" date="2015" name="Fish Shellfish Immunol.">
        <title>Early steps in the European eel (Anguilla anguilla)-Vibrio vulnificus interaction in the gills: Role of the RtxA13 toxin.</title>
        <authorList>
            <person name="Callol A."/>
            <person name="Pajuelo D."/>
            <person name="Ebbesson L."/>
            <person name="Teles M."/>
            <person name="MacKenzie S."/>
            <person name="Amaro C."/>
        </authorList>
    </citation>
    <scope>NUCLEOTIDE SEQUENCE</scope>
</reference>